<dbReference type="Gene3D" id="1.10.260.40">
    <property type="entry name" value="lambda repressor-like DNA-binding domains"/>
    <property type="match status" value="1"/>
</dbReference>
<protein>
    <recommendedName>
        <fullName evidence="2">HTH cro/C1-type domain-containing protein</fullName>
    </recommendedName>
</protein>
<dbReference type="SMART" id="SM00530">
    <property type="entry name" value="HTH_XRE"/>
    <property type="match status" value="1"/>
</dbReference>
<dbReference type="InterPro" id="IPR001387">
    <property type="entry name" value="Cro/C1-type_HTH"/>
</dbReference>
<evidence type="ECO:0000313" key="3">
    <source>
        <dbReference type="EMBL" id="OMF58554.1"/>
    </source>
</evidence>
<dbReference type="GO" id="GO:0006352">
    <property type="term" value="P:DNA-templated transcription initiation"/>
    <property type="evidence" value="ECO:0007669"/>
    <property type="project" value="InterPro"/>
</dbReference>
<dbReference type="PROSITE" id="PS50943">
    <property type="entry name" value="HTH_CROC1"/>
    <property type="match status" value="1"/>
</dbReference>
<sequence length="241" mass="28265">MDVVKFGEFIRKKRKERGYNLTQLSEKSGVSHPYLSQIENGKLKKIPSAEILGKIASHLGMSHAELLREAGHLTSDQVDQLLEWEGRIKNDSQIAQNIRYFVELLIGDRDKDFYNSIETAFIERVGEIFRKYNIQTKNKITVSDGNGIRQDIPKQYSDMILEIDNPQFQWDVLQELQDIAHEFHIKWNSAYEVGARQPRPKKLEDIIQHERITYNGHLLEEEDRQRVLEMLKLLFQNRSKS</sequence>
<dbReference type="PANTHER" id="PTHR46797">
    <property type="entry name" value="HTH-TYPE TRANSCRIPTIONAL REGULATOR"/>
    <property type="match status" value="1"/>
</dbReference>
<name>A0A1R1F372_9BACL</name>
<dbReference type="InterPro" id="IPR050807">
    <property type="entry name" value="TransReg_Diox_bact_type"/>
</dbReference>
<dbReference type="RefSeq" id="WP_167372844.1">
    <property type="nucleotide sequence ID" value="NZ_MRTP01000001.1"/>
</dbReference>
<dbReference type="STRING" id="297318.BK138_08575"/>
<dbReference type="EMBL" id="MRTP01000001">
    <property type="protein sequence ID" value="OMF58554.1"/>
    <property type="molecule type" value="Genomic_DNA"/>
</dbReference>
<evidence type="ECO:0000313" key="4">
    <source>
        <dbReference type="Proteomes" id="UP000187172"/>
    </source>
</evidence>
<dbReference type="GO" id="GO:0003677">
    <property type="term" value="F:DNA binding"/>
    <property type="evidence" value="ECO:0007669"/>
    <property type="project" value="UniProtKB-KW"/>
</dbReference>
<gene>
    <name evidence="3" type="ORF">BK138_08575</name>
</gene>
<feature type="domain" description="HTH cro/C1-type" evidence="2">
    <location>
        <begin position="10"/>
        <end position="66"/>
    </location>
</feature>
<dbReference type="CDD" id="cd00093">
    <property type="entry name" value="HTH_XRE"/>
    <property type="match status" value="1"/>
</dbReference>
<dbReference type="InterPro" id="IPR000943">
    <property type="entry name" value="RNA_pol_sigma70"/>
</dbReference>
<dbReference type="PROSITE" id="PS00716">
    <property type="entry name" value="SIGMA70_2"/>
    <property type="match status" value="1"/>
</dbReference>
<keyword evidence="4" id="KW-1185">Reference proteome</keyword>
<reference evidence="3 4" key="1">
    <citation type="submission" date="2016-11" db="EMBL/GenBank/DDBJ databases">
        <title>Paenibacillus species isolates.</title>
        <authorList>
            <person name="Beno S.M."/>
        </authorList>
    </citation>
    <scope>NUCLEOTIDE SEQUENCE [LARGE SCALE GENOMIC DNA]</scope>
    <source>
        <strain evidence="3 4">FSL R5-0378</strain>
    </source>
</reference>
<evidence type="ECO:0000256" key="1">
    <source>
        <dbReference type="ARBA" id="ARBA00023125"/>
    </source>
</evidence>
<dbReference type="Pfam" id="PF01381">
    <property type="entry name" value="HTH_3"/>
    <property type="match status" value="1"/>
</dbReference>
<evidence type="ECO:0000259" key="2">
    <source>
        <dbReference type="PROSITE" id="PS50943"/>
    </source>
</evidence>
<keyword evidence="1" id="KW-0238">DNA-binding</keyword>
<dbReference type="Proteomes" id="UP000187172">
    <property type="component" value="Unassembled WGS sequence"/>
</dbReference>
<accession>A0A1R1F372</accession>
<comment type="caution">
    <text evidence="3">The sequence shown here is derived from an EMBL/GenBank/DDBJ whole genome shotgun (WGS) entry which is preliminary data.</text>
</comment>
<dbReference type="AlphaFoldDB" id="A0A1R1F372"/>
<dbReference type="PANTHER" id="PTHR46797:SF1">
    <property type="entry name" value="METHYLPHOSPHONATE SYNTHASE"/>
    <property type="match status" value="1"/>
</dbReference>
<organism evidence="3 4">
    <name type="scientific">Paenibacillus rhizosphaerae</name>
    <dbReference type="NCBI Taxonomy" id="297318"/>
    <lineage>
        <taxon>Bacteria</taxon>
        <taxon>Bacillati</taxon>
        <taxon>Bacillota</taxon>
        <taxon>Bacilli</taxon>
        <taxon>Bacillales</taxon>
        <taxon>Paenibacillaceae</taxon>
        <taxon>Paenibacillus</taxon>
    </lineage>
</organism>
<dbReference type="GO" id="GO:0003700">
    <property type="term" value="F:DNA-binding transcription factor activity"/>
    <property type="evidence" value="ECO:0007669"/>
    <property type="project" value="InterPro"/>
</dbReference>
<proteinExistence type="predicted"/>
<dbReference type="InterPro" id="IPR010982">
    <property type="entry name" value="Lambda_DNA-bd_dom_sf"/>
</dbReference>
<dbReference type="GO" id="GO:0005829">
    <property type="term" value="C:cytosol"/>
    <property type="evidence" value="ECO:0007669"/>
    <property type="project" value="TreeGrafter"/>
</dbReference>
<dbReference type="SUPFAM" id="SSF47413">
    <property type="entry name" value="lambda repressor-like DNA-binding domains"/>
    <property type="match status" value="1"/>
</dbReference>